<feature type="domain" description="HTH tetR-type" evidence="5">
    <location>
        <begin position="9"/>
        <end position="69"/>
    </location>
</feature>
<feature type="DNA-binding region" description="H-T-H motif" evidence="4">
    <location>
        <begin position="32"/>
        <end position="51"/>
    </location>
</feature>
<evidence type="ECO:0000313" key="7">
    <source>
        <dbReference type="Proteomes" id="UP001339911"/>
    </source>
</evidence>
<dbReference type="PROSITE" id="PS50977">
    <property type="entry name" value="HTH_TETR_2"/>
    <property type="match status" value="1"/>
</dbReference>
<reference evidence="6 7" key="1">
    <citation type="submission" date="2024-01" db="EMBL/GenBank/DDBJ databases">
        <title>Genome insights into Plantactinospora veratri sp. nov.</title>
        <authorList>
            <person name="Wang L."/>
        </authorList>
    </citation>
    <scope>NUCLEOTIDE SEQUENCE [LARGE SCALE GENOMIC DNA]</scope>
    <source>
        <strain evidence="6 7">NEAU-FHS4</strain>
    </source>
</reference>
<proteinExistence type="predicted"/>
<name>A0ABU7S9X6_9ACTN</name>
<dbReference type="Pfam" id="PF00440">
    <property type="entry name" value="TetR_N"/>
    <property type="match status" value="1"/>
</dbReference>
<keyword evidence="3" id="KW-0804">Transcription</keyword>
<evidence type="ECO:0000256" key="3">
    <source>
        <dbReference type="ARBA" id="ARBA00023163"/>
    </source>
</evidence>
<evidence type="ECO:0000256" key="2">
    <source>
        <dbReference type="ARBA" id="ARBA00023125"/>
    </source>
</evidence>
<dbReference type="EMBL" id="JAZGQL010000005">
    <property type="protein sequence ID" value="MEE6306744.1"/>
    <property type="molecule type" value="Genomic_DNA"/>
</dbReference>
<dbReference type="PANTHER" id="PTHR47506:SF3">
    <property type="entry name" value="HTH-TYPE TRANSCRIPTIONAL REGULATOR LMRA"/>
    <property type="match status" value="1"/>
</dbReference>
<dbReference type="Proteomes" id="UP001339911">
    <property type="component" value="Unassembled WGS sequence"/>
</dbReference>
<evidence type="ECO:0000256" key="1">
    <source>
        <dbReference type="ARBA" id="ARBA00023015"/>
    </source>
</evidence>
<organism evidence="6 7">
    <name type="scientific">Plantactinospora veratri</name>
    <dbReference type="NCBI Taxonomy" id="1436122"/>
    <lineage>
        <taxon>Bacteria</taxon>
        <taxon>Bacillati</taxon>
        <taxon>Actinomycetota</taxon>
        <taxon>Actinomycetes</taxon>
        <taxon>Micromonosporales</taxon>
        <taxon>Micromonosporaceae</taxon>
        <taxon>Plantactinospora</taxon>
    </lineage>
</organism>
<dbReference type="RefSeq" id="WP_331207079.1">
    <property type="nucleotide sequence ID" value="NZ_JAZGQL010000005.1"/>
</dbReference>
<sequence length="204" mass="21734">MGTQRSTAPRRRADAVDIGMRVFADHGLTTASVQKVADQMGVSQPYVFRLFGSKRDFFLACVDGMEVRIRQVLQEAATQNRDDPLPAMRAGFRTLIADGVVTGMWLQACAAARSDEAVAARCRAVVGGVLDEVEQLSTAGPQELRGTLALGALVVMLQALGMDLSEGSQAAIDSLRGAEATLLAAGSRHRARAVAAHIDPDREE</sequence>
<gene>
    <name evidence="6" type="ORF">V1634_07890</name>
</gene>
<dbReference type="InterPro" id="IPR009057">
    <property type="entry name" value="Homeodomain-like_sf"/>
</dbReference>
<evidence type="ECO:0000256" key="4">
    <source>
        <dbReference type="PROSITE-ProRule" id="PRU00335"/>
    </source>
</evidence>
<keyword evidence="1" id="KW-0805">Transcription regulation</keyword>
<dbReference type="Gene3D" id="1.10.357.10">
    <property type="entry name" value="Tetracycline Repressor, domain 2"/>
    <property type="match status" value="1"/>
</dbReference>
<dbReference type="InterPro" id="IPR001647">
    <property type="entry name" value="HTH_TetR"/>
</dbReference>
<dbReference type="PANTHER" id="PTHR47506">
    <property type="entry name" value="TRANSCRIPTIONAL REGULATORY PROTEIN"/>
    <property type="match status" value="1"/>
</dbReference>
<keyword evidence="2 4" id="KW-0238">DNA-binding</keyword>
<dbReference type="SUPFAM" id="SSF46689">
    <property type="entry name" value="Homeodomain-like"/>
    <property type="match status" value="1"/>
</dbReference>
<accession>A0ABU7S9X6</accession>
<comment type="caution">
    <text evidence="6">The sequence shown here is derived from an EMBL/GenBank/DDBJ whole genome shotgun (WGS) entry which is preliminary data.</text>
</comment>
<evidence type="ECO:0000259" key="5">
    <source>
        <dbReference type="PROSITE" id="PS50977"/>
    </source>
</evidence>
<keyword evidence="7" id="KW-1185">Reference proteome</keyword>
<evidence type="ECO:0000313" key="6">
    <source>
        <dbReference type="EMBL" id="MEE6306744.1"/>
    </source>
</evidence>
<protein>
    <submittedName>
        <fullName evidence="6">TetR/AcrR family transcriptional regulator</fullName>
    </submittedName>
</protein>